<keyword evidence="3" id="KW-0804">Transcription</keyword>
<dbReference type="Gene3D" id="1.10.10.60">
    <property type="entry name" value="Homeodomain-like"/>
    <property type="match status" value="1"/>
</dbReference>
<dbReference type="PRINTS" id="PR00032">
    <property type="entry name" value="HTHARAC"/>
</dbReference>
<dbReference type="InterPro" id="IPR009057">
    <property type="entry name" value="Homeodomain-like_sf"/>
</dbReference>
<evidence type="ECO:0000259" key="4">
    <source>
        <dbReference type="PROSITE" id="PS01124"/>
    </source>
</evidence>
<evidence type="ECO:0000313" key="6">
    <source>
        <dbReference type="Proteomes" id="UP000017048"/>
    </source>
</evidence>
<evidence type="ECO:0000313" key="5">
    <source>
        <dbReference type="EMBL" id="GAD82615.1"/>
    </source>
</evidence>
<dbReference type="PROSITE" id="PS00041">
    <property type="entry name" value="HTH_ARAC_FAMILY_1"/>
    <property type="match status" value="1"/>
</dbReference>
<dbReference type="SUPFAM" id="SSF46689">
    <property type="entry name" value="Homeodomain-like"/>
    <property type="match status" value="1"/>
</dbReference>
<dbReference type="PANTHER" id="PTHR46796:SF6">
    <property type="entry name" value="ARAC SUBFAMILY"/>
    <property type="match status" value="1"/>
</dbReference>
<protein>
    <submittedName>
        <fullName evidence="5">AraC family transcriptional regulator</fullName>
    </submittedName>
</protein>
<dbReference type="InterPro" id="IPR050204">
    <property type="entry name" value="AraC_XylS_family_regulators"/>
</dbReference>
<keyword evidence="6" id="KW-1185">Reference proteome</keyword>
<proteinExistence type="predicted"/>
<dbReference type="GO" id="GO:0043565">
    <property type="term" value="F:sequence-specific DNA binding"/>
    <property type="evidence" value="ECO:0007669"/>
    <property type="project" value="InterPro"/>
</dbReference>
<evidence type="ECO:0000256" key="1">
    <source>
        <dbReference type="ARBA" id="ARBA00023015"/>
    </source>
</evidence>
<dbReference type="InterPro" id="IPR018060">
    <property type="entry name" value="HTH_AraC"/>
</dbReference>
<gene>
    <name evidence="5" type="ORF">NCAST_11_01130</name>
</gene>
<keyword evidence="1" id="KW-0805">Transcription regulation</keyword>
<reference evidence="5 6" key="1">
    <citation type="journal article" date="2014" name="BMC Genomics">
        <title>Genome based analysis of type-I polyketide synthase and nonribosomal peptide synthetase gene clusters in seven strains of five representative Nocardia species.</title>
        <authorList>
            <person name="Komaki H."/>
            <person name="Ichikawa N."/>
            <person name="Hosoyama A."/>
            <person name="Takahashi-Nakaguchi A."/>
            <person name="Matsuzawa T."/>
            <person name="Suzuki K."/>
            <person name="Fujita N."/>
            <person name="Gonoi T."/>
        </authorList>
    </citation>
    <scope>NUCLEOTIDE SEQUENCE [LARGE SCALE GENOMIC DNA]</scope>
    <source>
        <strain evidence="5 6">NBRC 15531</strain>
    </source>
</reference>
<feature type="domain" description="HTH araC/xylS-type" evidence="4">
    <location>
        <begin position="223"/>
        <end position="322"/>
    </location>
</feature>
<sequence length="329" mass="35331">MVAMDEDEVVIGGPVLSTAEVSARESFDLWSSIMSEAVLPCSLEPLGDGPFFGSLTPKIIAETLSIAVAANSAEIARRDRRHIARVPAPYVLAGLTLSGITEVAAGDGRSLRAPAGTMFIIDGEHPQQARTSAYQGVLVRVSKEALIRSSGLGEGDFPAVTLVEPVAHGGLVIDYFRRLAMLPPPAFGVIPLLNAGVELLGAALAVDRGRAPAPPSGRRLDREHLIRYLEDNLADPRLTTQRIAEACGMSRRKLFRVIGADEGGPTALLRGLRVTRARELLATAPDRTVAAIAHACGFTNDRNFYRVFRAETGMTPSEYREWILSRRAG</sequence>
<dbReference type="EMBL" id="BAFO02000011">
    <property type="protein sequence ID" value="GAD82615.1"/>
    <property type="molecule type" value="Genomic_DNA"/>
</dbReference>
<dbReference type="AlphaFoldDB" id="U5E638"/>
<name>U5E638_NOCAS</name>
<dbReference type="InterPro" id="IPR018062">
    <property type="entry name" value="HTH_AraC-typ_CS"/>
</dbReference>
<evidence type="ECO:0000256" key="2">
    <source>
        <dbReference type="ARBA" id="ARBA00023125"/>
    </source>
</evidence>
<comment type="caution">
    <text evidence="5">The sequence shown here is derived from an EMBL/GenBank/DDBJ whole genome shotgun (WGS) entry which is preliminary data.</text>
</comment>
<dbReference type="OrthoDB" id="9799345at2"/>
<dbReference type="InterPro" id="IPR020449">
    <property type="entry name" value="Tscrpt_reg_AraC-type_HTH"/>
</dbReference>
<evidence type="ECO:0000256" key="3">
    <source>
        <dbReference type="ARBA" id="ARBA00023163"/>
    </source>
</evidence>
<dbReference type="SMART" id="SM00342">
    <property type="entry name" value="HTH_ARAC"/>
    <property type="match status" value="1"/>
</dbReference>
<dbReference type="PANTHER" id="PTHR46796">
    <property type="entry name" value="HTH-TYPE TRANSCRIPTIONAL ACTIVATOR RHAS-RELATED"/>
    <property type="match status" value="1"/>
</dbReference>
<organism evidence="5 6">
    <name type="scientific">Nocardia asteroides NBRC 15531</name>
    <dbReference type="NCBI Taxonomy" id="1110697"/>
    <lineage>
        <taxon>Bacteria</taxon>
        <taxon>Bacillati</taxon>
        <taxon>Actinomycetota</taxon>
        <taxon>Actinomycetes</taxon>
        <taxon>Mycobacteriales</taxon>
        <taxon>Nocardiaceae</taxon>
        <taxon>Nocardia</taxon>
    </lineage>
</organism>
<dbReference type="Pfam" id="PF12833">
    <property type="entry name" value="HTH_18"/>
    <property type="match status" value="1"/>
</dbReference>
<dbReference type="eggNOG" id="COG2207">
    <property type="taxonomic scope" value="Bacteria"/>
</dbReference>
<accession>U5E638</accession>
<dbReference type="STRING" id="1824.SAMN05444423_103452"/>
<dbReference type="Proteomes" id="UP000017048">
    <property type="component" value="Unassembled WGS sequence"/>
</dbReference>
<dbReference type="GO" id="GO:0003700">
    <property type="term" value="F:DNA-binding transcription factor activity"/>
    <property type="evidence" value="ECO:0007669"/>
    <property type="project" value="InterPro"/>
</dbReference>
<dbReference type="PROSITE" id="PS01124">
    <property type="entry name" value="HTH_ARAC_FAMILY_2"/>
    <property type="match status" value="1"/>
</dbReference>
<keyword evidence="2" id="KW-0238">DNA-binding</keyword>